<feature type="region of interest" description="Disordered" evidence="2">
    <location>
        <begin position="90"/>
        <end position="115"/>
    </location>
</feature>
<keyword evidence="1" id="KW-0175">Coiled coil</keyword>
<gene>
    <name evidence="3" type="ORF">MPOL1434_LOCUS5950</name>
</gene>
<sequence length="251" mass="27414">MVTKTAVVNNKLNDNAYIVTQIRSSEANRITAGADGKSVGSGKSRGSRKSASSKRSKDSLFNIPSTVSVPSAGSVGGTKSMYTIPEDQSLAGVSTASSVTTTWGNPRRDDSSWQKKYKAEKKINDELRKQVGQRDGEIEHIGQQAYKKVEKLRAQREMRDLRIAELEKKVALREEELAKERNKHDNTKVALRGQMEDTAMAREEAAGLKKQVAQLQSRLGLIAQAFGGKNVDMDVGPSISYARRSSSARAA</sequence>
<feature type="region of interest" description="Disordered" evidence="2">
    <location>
        <begin position="31"/>
        <end position="77"/>
    </location>
</feature>
<feature type="coiled-coil region" evidence="1">
    <location>
        <begin position="149"/>
        <end position="218"/>
    </location>
</feature>
<feature type="compositionally biased region" description="Polar residues" evidence="2">
    <location>
        <begin position="62"/>
        <end position="71"/>
    </location>
</feature>
<accession>A0A7S0ARX9</accession>
<evidence type="ECO:0000256" key="1">
    <source>
        <dbReference type="SAM" id="Coils"/>
    </source>
</evidence>
<evidence type="ECO:0000313" key="3">
    <source>
        <dbReference type="EMBL" id="CAD8370397.1"/>
    </source>
</evidence>
<reference evidence="3" key="1">
    <citation type="submission" date="2021-01" db="EMBL/GenBank/DDBJ databases">
        <authorList>
            <person name="Corre E."/>
            <person name="Pelletier E."/>
            <person name="Niang G."/>
            <person name="Scheremetjew M."/>
            <person name="Finn R."/>
            <person name="Kale V."/>
            <person name="Holt S."/>
            <person name="Cochrane G."/>
            <person name="Meng A."/>
            <person name="Brown T."/>
            <person name="Cohen L."/>
        </authorList>
    </citation>
    <scope>NUCLEOTIDE SEQUENCE</scope>
    <source>
        <strain evidence="3">CCMP3303</strain>
    </source>
</reference>
<dbReference type="EMBL" id="HBEJ01010103">
    <property type="protein sequence ID" value="CAD8370397.1"/>
    <property type="molecule type" value="Transcribed_RNA"/>
</dbReference>
<evidence type="ECO:0000256" key="2">
    <source>
        <dbReference type="SAM" id="MobiDB-lite"/>
    </source>
</evidence>
<feature type="compositionally biased region" description="Low complexity" evidence="2">
    <location>
        <begin position="90"/>
        <end position="102"/>
    </location>
</feature>
<dbReference type="AlphaFoldDB" id="A0A7S0ARX9"/>
<protein>
    <submittedName>
        <fullName evidence="3">Uncharacterized protein</fullName>
    </submittedName>
</protein>
<feature type="compositionally biased region" description="Basic residues" evidence="2">
    <location>
        <begin position="45"/>
        <end position="54"/>
    </location>
</feature>
<name>A0A7S0ARX9_9STRA</name>
<organism evidence="3">
    <name type="scientific">Minutocellus polymorphus</name>
    <dbReference type="NCBI Taxonomy" id="265543"/>
    <lineage>
        <taxon>Eukaryota</taxon>
        <taxon>Sar</taxon>
        <taxon>Stramenopiles</taxon>
        <taxon>Ochrophyta</taxon>
        <taxon>Bacillariophyta</taxon>
        <taxon>Mediophyceae</taxon>
        <taxon>Cymatosirophycidae</taxon>
        <taxon>Cymatosirales</taxon>
        <taxon>Cymatosiraceae</taxon>
        <taxon>Minutocellus</taxon>
    </lineage>
</organism>
<proteinExistence type="predicted"/>